<evidence type="ECO:0000256" key="2">
    <source>
        <dbReference type="ARBA" id="ARBA00010701"/>
    </source>
</evidence>
<dbReference type="InterPro" id="IPR033906">
    <property type="entry name" value="Lipase_N"/>
</dbReference>
<dbReference type="CDD" id="cd00707">
    <property type="entry name" value="Pancreat_lipase_like"/>
    <property type="match status" value="1"/>
</dbReference>
<keyword evidence="3" id="KW-0964">Secreted</keyword>
<dbReference type="Pfam" id="PF00151">
    <property type="entry name" value="Lipase"/>
    <property type="match status" value="1"/>
</dbReference>
<sequence>MQRFLIFLLPLLLLQSATAQLFAYERGKCEISIVNVLEGLAQTHLRNLLNPPPRRITNQASLLQYDLYTPLNPQQRQLLQPGNVNMLKNSNFNGKWPLRLIIHGWTGKSTHCYNAAVKDAYLSRGNFNVIVMDWSHQAMDLSYYRVSKQLPSIAQSLAKFLRFLHDNTGLRYEQIYLVGHSAGSHIAGLTGKLLQPARLGVIFALDPAGLNQLDLGPTERLAPTDALYVESIHTDLMLLGNPQADRLSHAATFANWGRGQTHCPNATATEFDFACDHFAAVYYFAESVRRPHNFGALRCNSLRSALKAKCSCSAGQRTCAANASMGGEPAVPKRGIYYLSTRRQPPYGTADGLVHMQLPRPSTILLTRPKLL</sequence>
<feature type="chain" id="PRO_5005803609" evidence="5">
    <location>
        <begin position="20"/>
        <end position="372"/>
    </location>
</feature>
<dbReference type="PRINTS" id="PR00821">
    <property type="entry name" value="TAGLIPASE"/>
</dbReference>
<gene>
    <name evidence="7" type="ORF">Dbus_chr3Rg98</name>
</gene>
<reference evidence="7 8" key="1">
    <citation type="submission" date="2015-08" db="EMBL/GenBank/DDBJ databases">
        <title>Ancestral chromatin configuration constrains chromatin evolution on differentiating sex chromosomes in Drosophila.</title>
        <authorList>
            <person name="Zhou Q."/>
            <person name="Bachtrog D."/>
        </authorList>
    </citation>
    <scope>NUCLEOTIDE SEQUENCE [LARGE SCALE GENOMIC DNA]</scope>
    <source>
        <tissue evidence="7">Whole larvae</tissue>
    </source>
</reference>
<dbReference type="InterPro" id="IPR013818">
    <property type="entry name" value="Lipase"/>
</dbReference>
<dbReference type="GO" id="GO:0016298">
    <property type="term" value="F:lipase activity"/>
    <property type="evidence" value="ECO:0007669"/>
    <property type="project" value="InterPro"/>
</dbReference>
<evidence type="ECO:0000256" key="1">
    <source>
        <dbReference type="ARBA" id="ARBA00004613"/>
    </source>
</evidence>
<comment type="subcellular location">
    <subcellularLocation>
        <location evidence="1">Secreted</location>
    </subcellularLocation>
</comment>
<evidence type="ECO:0000313" key="8">
    <source>
        <dbReference type="Proteomes" id="UP000494163"/>
    </source>
</evidence>
<protein>
    <submittedName>
        <fullName evidence="7">Sxe2</fullName>
    </submittedName>
</protein>
<dbReference type="OrthoDB" id="199913at2759"/>
<dbReference type="SUPFAM" id="SSF53474">
    <property type="entry name" value="alpha/beta-Hydrolases"/>
    <property type="match status" value="1"/>
</dbReference>
<feature type="domain" description="Lipase" evidence="6">
    <location>
        <begin position="63"/>
        <end position="347"/>
    </location>
</feature>
<proteinExistence type="inferred from homology"/>
<evidence type="ECO:0000313" key="7">
    <source>
        <dbReference type="EMBL" id="ALC45348.1"/>
    </source>
</evidence>
<dbReference type="InterPro" id="IPR000734">
    <property type="entry name" value="TAG_lipase"/>
</dbReference>
<evidence type="ECO:0000256" key="5">
    <source>
        <dbReference type="SAM" id="SignalP"/>
    </source>
</evidence>
<keyword evidence="5" id="KW-0732">Signal</keyword>
<dbReference type="AlphaFoldDB" id="A0A0M5J8S6"/>
<keyword evidence="8" id="KW-1185">Reference proteome</keyword>
<dbReference type="GO" id="GO:0016042">
    <property type="term" value="P:lipid catabolic process"/>
    <property type="evidence" value="ECO:0007669"/>
    <property type="project" value="TreeGrafter"/>
</dbReference>
<dbReference type="GO" id="GO:0005615">
    <property type="term" value="C:extracellular space"/>
    <property type="evidence" value="ECO:0007669"/>
    <property type="project" value="TreeGrafter"/>
</dbReference>
<accession>A0A0M5J8S6</accession>
<dbReference type="InterPro" id="IPR029058">
    <property type="entry name" value="AB_hydrolase_fold"/>
</dbReference>
<dbReference type="SMR" id="A0A0M5J8S6"/>
<feature type="signal peptide" evidence="5">
    <location>
        <begin position="1"/>
        <end position="19"/>
    </location>
</feature>
<name>A0A0M5J8S6_DROBS</name>
<dbReference type="EMBL" id="CP012526">
    <property type="protein sequence ID" value="ALC45348.1"/>
    <property type="molecule type" value="Genomic_DNA"/>
</dbReference>
<dbReference type="GO" id="GO:0017171">
    <property type="term" value="F:serine hydrolase activity"/>
    <property type="evidence" value="ECO:0007669"/>
    <property type="project" value="TreeGrafter"/>
</dbReference>
<evidence type="ECO:0000259" key="6">
    <source>
        <dbReference type="Pfam" id="PF00151"/>
    </source>
</evidence>
<comment type="similarity">
    <text evidence="2 4">Belongs to the AB hydrolase superfamily. Lipase family.</text>
</comment>
<dbReference type="STRING" id="30019.A0A0M5J8S6"/>
<organism evidence="7 8">
    <name type="scientific">Drosophila busckii</name>
    <name type="common">Fruit fly</name>
    <dbReference type="NCBI Taxonomy" id="30019"/>
    <lineage>
        <taxon>Eukaryota</taxon>
        <taxon>Metazoa</taxon>
        <taxon>Ecdysozoa</taxon>
        <taxon>Arthropoda</taxon>
        <taxon>Hexapoda</taxon>
        <taxon>Insecta</taxon>
        <taxon>Pterygota</taxon>
        <taxon>Neoptera</taxon>
        <taxon>Endopterygota</taxon>
        <taxon>Diptera</taxon>
        <taxon>Brachycera</taxon>
        <taxon>Muscomorpha</taxon>
        <taxon>Ephydroidea</taxon>
        <taxon>Drosophilidae</taxon>
        <taxon>Drosophila</taxon>
    </lineage>
</organism>
<dbReference type="PANTHER" id="PTHR11610:SF169">
    <property type="entry name" value="GH15759P-RELATED"/>
    <property type="match status" value="1"/>
</dbReference>
<dbReference type="Proteomes" id="UP000494163">
    <property type="component" value="Chromosome 3R"/>
</dbReference>
<evidence type="ECO:0000256" key="3">
    <source>
        <dbReference type="ARBA" id="ARBA00022525"/>
    </source>
</evidence>
<dbReference type="PANTHER" id="PTHR11610">
    <property type="entry name" value="LIPASE"/>
    <property type="match status" value="1"/>
</dbReference>
<dbReference type="Gene3D" id="3.40.50.1820">
    <property type="entry name" value="alpha/beta hydrolase"/>
    <property type="match status" value="1"/>
</dbReference>
<evidence type="ECO:0000256" key="4">
    <source>
        <dbReference type="RuleBase" id="RU004262"/>
    </source>
</evidence>
<dbReference type="OMA" id="HFAALYY"/>